<dbReference type="KEGG" id="sedi:EBB79_12840"/>
<comment type="similarity">
    <text evidence="1">Belongs to the enoyl-CoA hydratase/isomerase family.</text>
</comment>
<dbReference type="InterPro" id="IPR001753">
    <property type="entry name" value="Enoyl-CoA_hydra/iso"/>
</dbReference>
<dbReference type="InterPro" id="IPR029045">
    <property type="entry name" value="ClpP/crotonase-like_dom_sf"/>
</dbReference>
<dbReference type="EMBL" id="CP033219">
    <property type="protein sequence ID" value="AZV80450.1"/>
    <property type="molecule type" value="Genomic_DNA"/>
</dbReference>
<dbReference type="Pfam" id="PF00378">
    <property type="entry name" value="ECH_1"/>
    <property type="match status" value="1"/>
</dbReference>
<gene>
    <name evidence="7" type="ORF">EBB79_12840</name>
</gene>
<evidence type="ECO:0000256" key="2">
    <source>
        <dbReference type="ARBA" id="ARBA00022832"/>
    </source>
</evidence>
<dbReference type="GO" id="GO:0016836">
    <property type="term" value="F:hydro-lyase activity"/>
    <property type="evidence" value="ECO:0007669"/>
    <property type="project" value="TreeGrafter"/>
</dbReference>
<reference evidence="7 8" key="1">
    <citation type="submission" date="2018-10" db="EMBL/GenBank/DDBJ databases">
        <title>Parasedimentitalea marina sp. nov., a psychrophilic bacterium isolated from deep seawater of the New Britain Trench.</title>
        <authorList>
            <person name="Cao J."/>
        </authorList>
    </citation>
    <scope>NUCLEOTIDE SEQUENCE [LARGE SCALE GENOMIC DNA]</scope>
    <source>
        <strain evidence="7 8">W43</strain>
    </source>
</reference>
<dbReference type="AlphaFoldDB" id="A0A3T0N8U4"/>
<evidence type="ECO:0000256" key="5">
    <source>
        <dbReference type="ARBA" id="ARBA00037410"/>
    </source>
</evidence>
<proteinExistence type="inferred from homology"/>
<dbReference type="Gene3D" id="3.90.226.10">
    <property type="entry name" value="2-enoyl-CoA Hydratase, Chain A, domain 1"/>
    <property type="match status" value="1"/>
</dbReference>
<name>A0A3T0N8U4_9RHOB</name>
<sequence length="265" mass="29064">MADSIYLKKVMSDRVLWLTMCRPDQGNILSLASIATLKDALDAAYADKKAKVIILSAEGRIFCAGHDLYEMSGSRDLQQTRAEQREILTQCKNMMMTIIHGDKPVIACVQGIATASGAQLVSACDLAIAANTATFCMPGVNLGAFCTTPLVGVGRNMHRKHAMEMALTGDIFSAADAVRFGLINRTVSPERLHEETETLAQKIAKRSSEGIRLGKRAFYQQIEMSLEEAYLVGIDNMIEVCSTEDALRGFNSFLTKTSPKWTDEE</sequence>
<evidence type="ECO:0000256" key="4">
    <source>
        <dbReference type="ARBA" id="ARBA00023098"/>
    </source>
</evidence>
<dbReference type="InterPro" id="IPR052377">
    <property type="entry name" value="Mitochondrial_ECH-domain"/>
</dbReference>
<accession>A0A3T0N8U4</accession>
<dbReference type="OrthoDB" id="9795613at2"/>
<dbReference type="CDD" id="cd06558">
    <property type="entry name" value="crotonase-like"/>
    <property type="match status" value="1"/>
</dbReference>
<dbReference type="PANTHER" id="PTHR43602:SF1">
    <property type="entry name" value="ENOYL-COA HYDRATASE DOMAIN-CONTAINING PROTEIN 3, MITOCHONDRIAL"/>
    <property type="match status" value="1"/>
</dbReference>
<dbReference type="PANTHER" id="PTHR43602">
    <property type="match status" value="1"/>
</dbReference>
<protein>
    <recommendedName>
        <fullName evidence="6">Enoyl-CoA hydratase domain-containing protein 3, mitochondrial</fullName>
    </recommendedName>
</protein>
<dbReference type="GO" id="GO:0006631">
    <property type="term" value="P:fatty acid metabolic process"/>
    <property type="evidence" value="ECO:0007669"/>
    <property type="project" value="UniProtKB-KW"/>
</dbReference>
<evidence type="ECO:0000313" key="7">
    <source>
        <dbReference type="EMBL" id="AZV80450.1"/>
    </source>
</evidence>
<dbReference type="SUPFAM" id="SSF52096">
    <property type="entry name" value="ClpP/crotonase"/>
    <property type="match status" value="1"/>
</dbReference>
<dbReference type="Proteomes" id="UP000283063">
    <property type="component" value="Chromosome"/>
</dbReference>
<keyword evidence="4" id="KW-0443">Lipid metabolism</keyword>
<dbReference type="InterPro" id="IPR014748">
    <property type="entry name" value="Enoyl-CoA_hydra_C"/>
</dbReference>
<keyword evidence="8" id="KW-1185">Reference proteome</keyword>
<comment type="function">
    <text evidence="5">May play a role in fatty acid biosynthesis and insulin sensitivity.</text>
</comment>
<dbReference type="Gene3D" id="1.10.12.10">
    <property type="entry name" value="Lyase 2-enoyl-coa Hydratase, Chain A, domain 2"/>
    <property type="match status" value="1"/>
</dbReference>
<keyword evidence="2" id="KW-0276">Fatty acid metabolism</keyword>
<evidence type="ECO:0000256" key="6">
    <source>
        <dbReference type="ARBA" id="ARBA00040545"/>
    </source>
</evidence>
<keyword evidence="3" id="KW-0809">Transit peptide</keyword>
<evidence type="ECO:0000256" key="3">
    <source>
        <dbReference type="ARBA" id="ARBA00022946"/>
    </source>
</evidence>
<organism evidence="7 8">
    <name type="scientific">Parasedimentitalea marina</name>
    <dbReference type="NCBI Taxonomy" id="2483033"/>
    <lineage>
        <taxon>Bacteria</taxon>
        <taxon>Pseudomonadati</taxon>
        <taxon>Pseudomonadota</taxon>
        <taxon>Alphaproteobacteria</taxon>
        <taxon>Rhodobacterales</taxon>
        <taxon>Paracoccaceae</taxon>
        <taxon>Parasedimentitalea</taxon>
    </lineage>
</organism>
<evidence type="ECO:0000313" key="8">
    <source>
        <dbReference type="Proteomes" id="UP000283063"/>
    </source>
</evidence>
<evidence type="ECO:0000256" key="1">
    <source>
        <dbReference type="ARBA" id="ARBA00005254"/>
    </source>
</evidence>